<organism evidence="1 2">
    <name type="scientific">Salix dunnii</name>
    <dbReference type="NCBI Taxonomy" id="1413687"/>
    <lineage>
        <taxon>Eukaryota</taxon>
        <taxon>Viridiplantae</taxon>
        <taxon>Streptophyta</taxon>
        <taxon>Embryophyta</taxon>
        <taxon>Tracheophyta</taxon>
        <taxon>Spermatophyta</taxon>
        <taxon>Magnoliopsida</taxon>
        <taxon>eudicotyledons</taxon>
        <taxon>Gunneridae</taxon>
        <taxon>Pentapetalae</taxon>
        <taxon>rosids</taxon>
        <taxon>fabids</taxon>
        <taxon>Malpighiales</taxon>
        <taxon>Salicaceae</taxon>
        <taxon>Saliceae</taxon>
        <taxon>Salix</taxon>
    </lineage>
</organism>
<dbReference type="InterPro" id="IPR006740">
    <property type="entry name" value="DUF604"/>
</dbReference>
<dbReference type="OrthoDB" id="414175at2759"/>
<protein>
    <submittedName>
        <fullName evidence="1">Uncharacterized protein</fullName>
    </submittedName>
</protein>
<comment type="caution">
    <text evidence="1">The sequence shown here is derived from an EMBL/GenBank/DDBJ whole genome shotgun (WGS) entry which is preliminary data.</text>
</comment>
<dbReference type="Pfam" id="PF04646">
    <property type="entry name" value="DUF604"/>
    <property type="match status" value="1"/>
</dbReference>
<name>A0A835MQT5_9ROSI</name>
<sequence>MVEEFQGPVMLNTRGLTNDPCEDPHKFFLESVEEIRGNQFVTAYVRSSPHNLPLVYQMAIIQQIVFSKLSLFFLNNIKTGESFHLCHVKSPTLLSDLALDISQLQSRFEIYTVLLQFIN</sequence>
<accession>A0A835MQT5</accession>
<dbReference type="Proteomes" id="UP000657918">
    <property type="component" value="Unassembled WGS sequence"/>
</dbReference>
<reference evidence="1 2" key="1">
    <citation type="submission" date="2020-10" db="EMBL/GenBank/DDBJ databases">
        <title>Plant Genome Project.</title>
        <authorList>
            <person name="Zhang R.-G."/>
        </authorList>
    </citation>
    <scope>NUCLEOTIDE SEQUENCE [LARGE SCALE GENOMIC DNA]</scope>
    <source>
        <strain evidence="1">FAFU-HL-1</strain>
        <tissue evidence="1">Leaf</tissue>
    </source>
</reference>
<proteinExistence type="predicted"/>
<evidence type="ECO:0000313" key="1">
    <source>
        <dbReference type="EMBL" id="KAF9675517.1"/>
    </source>
</evidence>
<gene>
    <name evidence="1" type="ORF">SADUNF_Sadunf09G0040400</name>
</gene>
<keyword evidence="2" id="KW-1185">Reference proteome</keyword>
<dbReference type="AlphaFoldDB" id="A0A835MQT5"/>
<evidence type="ECO:0000313" key="2">
    <source>
        <dbReference type="Proteomes" id="UP000657918"/>
    </source>
</evidence>
<dbReference type="EMBL" id="JADGMS010000009">
    <property type="protein sequence ID" value="KAF9675517.1"/>
    <property type="molecule type" value="Genomic_DNA"/>
</dbReference>